<keyword evidence="3" id="KW-0560">Oxidoreductase</keyword>
<organism evidence="7 8">
    <name type="scientific">Candidatus Scalindua brodae</name>
    <dbReference type="NCBI Taxonomy" id="237368"/>
    <lineage>
        <taxon>Bacteria</taxon>
        <taxon>Pseudomonadati</taxon>
        <taxon>Planctomycetota</taxon>
        <taxon>Candidatus Brocadiia</taxon>
        <taxon>Candidatus Brocadiales</taxon>
        <taxon>Candidatus Scalinduaceae</taxon>
        <taxon>Candidatus Scalindua</taxon>
    </lineage>
</organism>
<dbReference type="EMBL" id="JRYO01000135">
    <property type="protein sequence ID" value="KHE92322.1"/>
    <property type="molecule type" value="Genomic_DNA"/>
</dbReference>
<dbReference type="InterPro" id="IPR017896">
    <property type="entry name" value="4Fe4S_Fe-S-bd"/>
</dbReference>
<accession>A0A0B0EGW0</accession>
<dbReference type="SUPFAM" id="SSF46548">
    <property type="entry name" value="alpha-helical ferredoxin"/>
    <property type="match status" value="1"/>
</dbReference>
<dbReference type="GO" id="GO:0051539">
    <property type="term" value="F:4 iron, 4 sulfur cluster binding"/>
    <property type="evidence" value="ECO:0007669"/>
    <property type="project" value="UniProtKB-KW"/>
</dbReference>
<gene>
    <name evidence="7" type="primary">rsxC</name>
    <name evidence="7" type="ORF">SCABRO_01879</name>
</gene>
<dbReference type="Proteomes" id="UP000030652">
    <property type="component" value="Unassembled WGS sequence"/>
</dbReference>
<name>A0A0B0EGW0_9BACT</name>
<dbReference type="GO" id="GO:0046872">
    <property type="term" value="F:metal ion binding"/>
    <property type="evidence" value="ECO:0007669"/>
    <property type="project" value="UniProtKB-KW"/>
</dbReference>
<dbReference type="Gene3D" id="1.10.1060.10">
    <property type="entry name" value="Alpha-helical ferredoxin"/>
    <property type="match status" value="1"/>
</dbReference>
<evidence type="ECO:0000259" key="6">
    <source>
        <dbReference type="PROSITE" id="PS51379"/>
    </source>
</evidence>
<reference evidence="7 8" key="1">
    <citation type="submission" date="2014-10" db="EMBL/GenBank/DDBJ databases">
        <title>Draft genome of anammox bacterium scalindua brodae, obtained using differential coverage binning of sequence data from two enrichment reactors.</title>
        <authorList>
            <person name="Speth D.R."/>
            <person name="Russ L."/>
            <person name="Kartal B."/>
            <person name="Op den Camp H.J."/>
            <person name="Dutilh B.E."/>
            <person name="Jetten M.S."/>
        </authorList>
    </citation>
    <scope>NUCLEOTIDE SEQUENCE [LARGE SCALE GENOMIC DNA]</scope>
    <source>
        <strain evidence="7">RU1</strain>
    </source>
</reference>
<evidence type="ECO:0000256" key="5">
    <source>
        <dbReference type="ARBA" id="ARBA00023014"/>
    </source>
</evidence>
<evidence type="ECO:0000256" key="2">
    <source>
        <dbReference type="ARBA" id="ARBA00022723"/>
    </source>
</evidence>
<sequence>MKIKITTKELKSDFAKEVKERSGIDVKKCYQCGKCTAGCPVAYEMDYMPNQIIRFVQLGLRHEALTSRTIWLCASCITCSTRCPKEVKIAELMDVLREMALEEGVANPKEKNITTFHKAFLNSVKKHGRISEFWMLSEYKRKRPKTALQDIEIGPQLMLKGKLSLTPHDIKGKKSIKRIFEKFK</sequence>
<dbReference type="eggNOG" id="COG1150">
    <property type="taxonomic scope" value="Bacteria"/>
</dbReference>
<evidence type="ECO:0000313" key="7">
    <source>
        <dbReference type="EMBL" id="KHE92322.1"/>
    </source>
</evidence>
<dbReference type="PATRIC" id="fig|237368.3.peg.2043"/>
<dbReference type="InterPro" id="IPR017900">
    <property type="entry name" value="4Fe4S_Fe_S_CS"/>
</dbReference>
<keyword evidence="2" id="KW-0479">Metal-binding</keyword>
<dbReference type="InterPro" id="IPR009051">
    <property type="entry name" value="Helical_ferredxn"/>
</dbReference>
<keyword evidence="5" id="KW-0411">Iron-sulfur</keyword>
<dbReference type="AlphaFoldDB" id="A0A0B0EGW0"/>
<keyword evidence="1" id="KW-0004">4Fe-4S</keyword>
<evidence type="ECO:0000256" key="1">
    <source>
        <dbReference type="ARBA" id="ARBA00022485"/>
    </source>
</evidence>
<dbReference type="PANTHER" id="PTHR43255:SF1">
    <property type="entry name" value="IRON-SULFUR-BINDING OXIDOREDUCTASE FADF-RELATED"/>
    <property type="match status" value="1"/>
</dbReference>
<evidence type="ECO:0000313" key="8">
    <source>
        <dbReference type="Proteomes" id="UP000030652"/>
    </source>
</evidence>
<evidence type="ECO:0000256" key="3">
    <source>
        <dbReference type="ARBA" id="ARBA00023002"/>
    </source>
</evidence>
<evidence type="ECO:0000256" key="4">
    <source>
        <dbReference type="ARBA" id="ARBA00023004"/>
    </source>
</evidence>
<dbReference type="PROSITE" id="PS51379">
    <property type="entry name" value="4FE4S_FER_2"/>
    <property type="match status" value="1"/>
</dbReference>
<dbReference type="GO" id="GO:0016491">
    <property type="term" value="F:oxidoreductase activity"/>
    <property type="evidence" value="ECO:0007669"/>
    <property type="project" value="UniProtKB-KW"/>
</dbReference>
<dbReference type="GO" id="GO:0005886">
    <property type="term" value="C:plasma membrane"/>
    <property type="evidence" value="ECO:0007669"/>
    <property type="project" value="TreeGrafter"/>
</dbReference>
<proteinExistence type="predicted"/>
<keyword evidence="4" id="KW-0408">Iron</keyword>
<feature type="domain" description="4Fe-4S ferredoxin-type" evidence="6">
    <location>
        <begin position="20"/>
        <end position="48"/>
    </location>
</feature>
<dbReference type="Pfam" id="PF13183">
    <property type="entry name" value="Fer4_8"/>
    <property type="match status" value="1"/>
</dbReference>
<dbReference type="PANTHER" id="PTHR43255">
    <property type="entry name" value="IRON-SULFUR-BINDING OXIDOREDUCTASE FADF-RELATED-RELATED"/>
    <property type="match status" value="1"/>
</dbReference>
<dbReference type="InterPro" id="IPR051460">
    <property type="entry name" value="HdrC_iron-sulfur_subunit"/>
</dbReference>
<dbReference type="PROSITE" id="PS00198">
    <property type="entry name" value="4FE4S_FER_1"/>
    <property type="match status" value="2"/>
</dbReference>
<protein>
    <submittedName>
        <fullName evidence="7">Electron transport complex subunit RsxC</fullName>
    </submittedName>
</protein>
<comment type="caution">
    <text evidence="7">The sequence shown here is derived from an EMBL/GenBank/DDBJ whole genome shotgun (WGS) entry which is preliminary data.</text>
</comment>